<evidence type="ECO:0000313" key="7">
    <source>
        <dbReference type="EMBL" id="APT89655.1"/>
    </source>
</evidence>
<dbReference type="Proteomes" id="UP000185434">
    <property type="component" value="Chromosome"/>
</dbReference>
<keyword evidence="8" id="KW-1185">Reference proteome</keyword>
<evidence type="ECO:0000256" key="2">
    <source>
        <dbReference type="ARBA" id="ARBA00022475"/>
    </source>
</evidence>
<dbReference type="KEGG" id="cfk:CFRA_10925"/>
<organism evidence="7 8">
    <name type="scientific">Corynebacterium frankenforstense DSM 45800</name>
    <dbReference type="NCBI Taxonomy" id="1437875"/>
    <lineage>
        <taxon>Bacteria</taxon>
        <taxon>Bacillati</taxon>
        <taxon>Actinomycetota</taxon>
        <taxon>Actinomycetes</taxon>
        <taxon>Mycobacteriales</taxon>
        <taxon>Corynebacteriaceae</taxon>
        <taxon>Corynebacterium</taxon>
    </lineage>
</organism>
<dbReference type="PANTHER" id="PTHR39087">
    <property type="entry name" value="UPF0104 MEMBRANE PROTEIN MJ1595"/>
    <property type="match status" value="1"/>
</dbReference>
<name>A0A1L7CUV8_9CORY</name>
<dbReference type="InterPro" id="IPR022791">
    <property type="entry name" value="L-PG_synthase/AglD"/>
</dbReference>
<proteinExistence type="predicted"/>
<dbReference type="Pfam" id="PF03706">
    <property type="entry name" value="LPG_synthase_TM"/>
    <property type="match status" value="1"/>
</dbReference>
<feature type="transmembrane region" description="Helical" evidence="6">
    <location>
        <begin position="300"/>
        <end position="324"/>
    </location>
</feature>
<evidence type="ECO:0000256" key="6">
    <source>
        <dbReference type="SAM" id="Phobius"/>
    </source>
</evidence>
<dbReference type="AlphaFoldDB" id="A0A1L7CUV8"/>
<gene>
    <name evidence="7" type="ORF">CFRA_10925</name>
</gene>
<accession>A0A1L7CUV8</accession>
<keyword evidence="4 6" id="KW-1133">Transmembrane helix</keyword>
<feature type="transmembrane region" description="Helical" evidence="6">
    <location>
        <begin position="222"/>
        <end position="246"/>
    </location>
</feature>
<evidence type="ECO:0000256" key="3">
    <source>
        <dbReference type="ARBA" id="ARBA00022692"/>
    </source>
</evidence>
<dbReference type="STRING" id="1437875.CFRA_10925"/>
<evidence type="ECO:0000256" key="4">
    <source>
        <dbReference type="ARBA" id="ARBA00022989"/>
    </source>
</evidence>
<keyword evidence="2" id="KW-1003">Cell membrane</keyword>
<evidence type="ECO:0000313" key="8">
    <source>
        <dbReference type="Proteomes" id="UP000185434"/>
    </source>
</evidence>
<reference evidence="7 8" key="1">
    <citation type="submission" date="2014-08" db="EMBL/GenBank/DDBJ databases">
        <title>Complete genome sequence of Corynebacterium frankenforstense ST18(T) (=DSM 45800(T)), isolated from raw cow milk.</title>
        <authorList>
            <person name="Ruckert C."/>
            <person name="Albersmeier A."/>
            <person name="Winkler A."/>
            <person name="Lipski A."/>
            <person name="Kalinowski J."/>
        </authorList>
    </citation>
    <scope>NUCLEOTIDE SEQUENCE [LARGE SCALE GENOMIC DNA]</scope>
    <source>
        <strain evidence="7 8">ST18</strain>
    </source>
</reference>
<protein>
    <submittedName>
        <fullName evidence="7">Membrane protein</fullName>
    </submittedName>
</protein>
<sequence length="328" mass="34926">MRNPWVRVAVVAVLLAALAWALQSNTDVIEKGVHHVREADGRWIALGVLALAAAMYAQAEMMVVLLRGAGVRVGRWAANMLGLAANAWSASLPGGPAVSATMIFLRQKAWGAGSVVAAWYLVISGVLAGAGMAVLGLCAVLFLDASINPLTLISSIAVLVALVAAFRWLGRHPPTVRRWVEAVLRRFNRLTRAPEDRWVDKFRELVDQLGAVDVPPRTLGLALFWAIANWCLEIACLYACLISVGVEPTLSGTVLAFLLAKLVGQAQITPGGLGPVDVAMVSLLVPLAQIPSAPAVGGVFVFRALSFVGLAAVGWLVFFVEWLLGRRD</sequence>
<feature type="transmembrane region" description="Helical" evidence="6">
    <location>
        <begin position="150"/>
        <end position="169"/>
    </location>
</feature>
<evidence type="ECO:0000256" key="1">
    <source>
        <dbReference type="ARBA" id="ARBA00004651"/>
    </source>
</evidence>
<feature type="transmembrane region" description="Helical" evidence="6">
    <location>
        <begin position="43"/>
        <end position="66"/>
    </location>
</feature>
<dbReference type="GO" id="GO:0005886">
    <property type="term" value="C:plasma membrane"/>
    <property type="evidence" value="ECO:0007669"/>
    <property type="project" value="UniProtKB-SubCell"/>
</dbReference>
<feature type="transmembrane region" description="Helical" evidence="6">
    <location>
        <begin position="117"/>
        <end position="143"/>
    </location>
</feature>
<dbReference type="PANTHER" id="PTHR39087:SF2">
    <property type="entry name" value="UPF0104 MEMBRANE PROTEIN MJ1595"/>
    <property type="match status" value="1"/>
</dbReference>
<dbReference type="NCBIfam" id="TIGR00374">
    <property type="entry name" value="flippase-like domain"/>
    <property type="match status" value="1"/>
</dbReference>
<comment type="subcellular location">
    <subcellularLocation>
        <location evidence="1">Cell membrane</location>
        <topology evidence="1">Multi-pass membrane protein</topology>
    </subcellularLocation>
</comment>
<dbReference type="EMBL" id="CP009247">
    <property type="protein sequence ID" value="APT89655.1"/>
    <property type="molecule type" value="Genomic_DNA"/>
</dbReference>
<keyword evidence="3 6" id="KW-0812">Transmembrane</keyword>
<evidence type="ECO:0000256" key="5">
    <source>
        <dbReference type="ARBA" id="ARBA00023136"/>
    </source>
</evidence>
<keyword evidence="5 6" id="KW-0472">Membrane</keyword>